<dbReference type="PROSITE" id="PS50893">
    <property type="entry name" value="ABC_TRANSPORTER_2"/>
    <property type="match status" value="1"/>
</dbReference>
<dbReference type="EMBL" id="JADBEE010000001">
    <property type="protein sequence ID" value="MBE1513618.1"/>
    <property type="molecule type" value="Genomic_DNA"/>
</dbReference>
<accession>A0ABR9J3Q7</accession>
<dbReference type="GO" id="GO:0005524">
    <property type="term" value="F:ATP binding"/>
    <property type="evidence" value="ECO:0007669"/>
    <property type="project" value="UniProtKB-KW"/>
</dbReference>
<dbReference type="PANTHER" id="PTHR43335:SF4">
    <property type="entry name" value="ABC TRANSPORTER, ATP-BINDING PROTEIN"/>
    <property type="match status" value="1"/>
</dbReference>
<reference evidence="7 8" key="1">
    <citation type="submission" date="2020-10" db="EMBL/GenBank/DDBJ databases">
        <title>Sequencing the genomes of 1000 actinobacteria strains.</title>
        <authorList>
            <person name="Klenk H.-P."/>
        </authorList>
    </citation>
    <scope>NUCLEOTIDE SEQUENCE [LARGE SCALE GENOMIC DNA]</scope>
    <source>
        <strain evidence="7 8">DSM 15474</strain>
    </source>
</reference>
<dbReference type="InterPro" id="IPR003439">
    <property type="entry name" value="ABC_transporter-like_ATP-bd"/>
</dbReference>
<comment type="caution">
    <text evidence="7">The sequence shown here is derived from an EMBL/GenBank/DDBJ whole genome shotgun (WGS) entry which is preliminary data.</text>
</comment>
<keyword evidence="2" id="KW-0813">Transport</keyword>
<evidence type="ECO:0000256" key="5">
    <source>
        <dbReference type="SAM" id="MobiDB-lite"/>
    </source>
</evidence>
<evidence type="ECO:0000256" key="2">
    <source>
        <dbReference type="ARBA" id="ARBA00022448"/>
    </source>
</evidence>
<dbReference type="Proteomes" id="UP000636579">
    <property type="component" value="Unassembled WGS sequence"/>
</dbReference>
<dbReference type="InterPro" id="IPR027417">
    <property type="entry name" value="P-loop_NTPase"/>
</dbReference>
<keyword evidence="4 7" id="KW-0067">ATP-binding</keyword>
<evidence type="ECO:0000259" key="6">
    <source>
        <dbReference type="PROSITE" id="PS50893"/>
    </source>
</evidence>
<evidence type="ECO:0000313" key="8">
    <source>
        <dbReference type="Proteomes" id="UP000636579"/>
    </source>
</evidence>
<dbReference type="InterPro" id="IPR003593">
    <property type="entry name" value="AAA+_ATPase"/>
</dbReference>
<evidence type="ECO:0000256" key="4">
    <source>
        <dbReference type="ARBA" id="ARBA00022840"/>
    </source>
</evidence>
<evidence type="ECO:0000313" key="7">
    <source>
        <dbReference type="EMBL" id="MBE1513618.1"/>
    </source>
</evidence>
<keyword evidence="8" id="KW-1185">Reference proteome</keyword>
<comment type="similarity">
    <text evidence="1">Belongs to the ABC transporter superfamily.</text>
</comment>
<dbReference type="PANTHER" id="PTHR43335">
    <property type="entry name" value="ABC TRANSPORTER, ATP-BINDING PROTEIN"/>
    <property type="match status" value="1"/>
</dbReference>
<keyword evidence="3" id="KW-0547">Nucleotide-binding</keyword>
<dbReference type="InterPro" id="IPR017871">
    <property type="entry name" value="ABC_transporter-like_CS"/>
</dbReference>
<evidence type="ECO:0000256" key="1">
    <source>
        <dbReference type="ARBA" id="ARBA00005417"/>
    </source>
</evidence>
<protein>
    <submittedName>
        <fullName evidence="7">ABC-2 type transport system ATP-binding protein</fullName>
    </submittedName>
</protein>
<gene>
    <name evidence="7" type="ORF">H4W26_000373</name>
</gene>
<dbReference type="Gene3D" id="3.40.50.300">
    <property type="entry name" value="P-loop containing nucleotide triphosphate hydrolases"/>
    <property type="match status" value="1"/>
</dbReference>
<organism evidence="7 8">
    <name type="scientific">Nesterenkonia halotolerans</name>
    <dbReference type="NCBI Taxonomy" id="225325"/>
    <lineage>
        <taxon>Bacteria</taxon>
        <taxon>Bacillati</taxon>
        <taxon>Actinomycetota</taxon>
        <taxon>Actinomycetes</taxon>
        <taxon>Micrococcales</taxon>
        <taxon>Micrococcaceae</taxon>
        <taxon>Nesterenkonia</taxon>
    </lineage>
</organism>
<dbReference type="PROSITE" id="PS00211">
    <property type="entry name" value="ABC_TRANSPORTER_1"/>
    <property type="match status" value="1"/>
</dbReference>
<name>A0ABR9J3Q7_9MICC</name>
<sequence>MTTTSPSIEITHLAKSYGSTQAVADVSFHAESGRVLALLGPNGAGKTTTMRILLGLATAESGHALIDGTAYSDLSSPAHRVGAVLDAGGLHPDRTAREHLRITAAMIGASQRIISPVLQQVGLADAADRPVRGYSLGMRQRLALANALLGDPSILVLDEPANGLDPAGIRWLRQYLRAFAAQGGTVLLSTHVLTEVALVADDLVIIDRGRSLITGALDALTAHSDLEQLYLSMTSAGSDQPIHHASGAPAGSTSTDRETLR</sequence>
<proteinExistence type="inferred from homology"/>
<dbReference type="Pfam" id="PF00005">
    <property type="entry name" value="ABC_tran"/>
    <property type="match status" value="1"/>
</dbReference>
<dbReference type="RefSeq" id="WP_192590484.1">
    <property type="nucleotide sequence ID" value="NZ_JADBEE010000001.1"/>
</dbReference>
<evidence type="ECO:0000256" key="3">
    <source>
        <dbReference type="ARBA" id="ARBA00022741"/>
    </source>
</evidence>
<feature type="region of interest" description="Disordered" evidence="5">
    <location>
        <begin position="240"/>
        <end position="261"/>
    </location>
</feature>
<dbReference type="SUPFAM" id="SSF52540">
    <property type="entry name" value="P-loop containing nucleoside triphosphate hydrolases"/>
    <property type="match status" value="1"/>
</dbReference>
<dbReference type="SMART" id="SM00382">
    <property type="entry name" value="AAA"/>
    <property type="match status" value="1"/>
</dbReference>
<feature type="domain" description="ABC transporter" evidence="6">
    <location>
        <begin position="8"/>
        <end position="233"/>
    </location>
</feature>